<evidence type="ECO:0000313" key="4">
    <source>
        <dbReference type="Proteomes" id="UP000198959"/>
    </source>
</evidence>
<feature type="region of interest" description="Disordered" evidence="2">
    <location>
        <begin position="1"/>
        <end position="35"/>
    </location>
</feature>
<dbReference type="EMBL" id="FMHW01000002">
    <property type="protein sequence ID" value="SCL25280.1"/>
    <property type="molecule type" value="Genomic_DNA"/>
</dbReference>
<dbReference type="AlphaFoldDB" id="A0A1C6S730"/>
<keyword evidence="4" id="KW-1185">Reference proteome</keyword>
<proteinExistence type="inferred from homology"/>
<dbReference type="SUPFAM" id="SSF48264">
    <property type="entry name" value="Cytochrome P450"/>
    <property type="match status" value="1"/>
</dbReference>
<dbReference type="InterPro" id="IPR002397">
    <property type="entry name" value="Cyt_P450_B"/>
</dbReference>
<dbReference type="InterPro" id="IPR036396">
    <property type="entry name" value="Cyt_P450_sf"/>
</dbReference>
<accession>A0A1C6S730</accession>
<name>A0A1C6S730_9ACTN</name>
<sequence>MADRTPPRPAGETVVADRTAPTDQRPSAPGRGRRRDRRVYLRRYPVLFTLLAATRRWPALRLGRTVLVHDPDGYLEALTRIPLDRLATGTVGGTARRLGTDGLLFDQEGAGHRQARRSLTDGLGPAGVAELRPVWTAVLRRRLAPLGDGAAVDLVPVVAELAGATTAALLGVDVDPVILADAARHAAATAAAEQLPGPRLPGRARAARRAVTDLADLLGLPPERAALAGMLAVAAVNTTVAGIPRAVAWCVDDRLWDRAADADIRDILVDELLRVTAPSPLLPRVAAGPGTVAGCPVRAGDRLLLVARHAAGAHRSGPDCAAPAPTRTARLVFGAGAHSCPGARLARAQLADTLAALAPYWPVVVRARADGRAALPGWARLVIRAGT</sequence>
<dbReference type="GO" id="GO:0020037">
    <property type="term" value="F:heme binding"/>
    <property type="evidence" value="ECO:0007669"/>
    <property type="project" value="InterPro"/>
</dbReference>
<dbReference type="PANTHER" id="PTHR46696:SF1">
    <property type="entry name" value="CYTOCHROME P450 YJIB-RELATED"/>
    <property type="match status" value="1"/>
</dbReference>
<dbReference type="PANTHER" id="PTHR46696">
    <property type="entry name" value="P450, PUTATIVE (EUROFUNG)-RELATED"/>
    <property type="match status" value="1"/>
</dbReference>
<dbReference type="Gene3D" id="1.10.630.10">
    <property type="entry name" value="Cytochrome P450"/>
    <property type="match status" value="2"/>
</dbReference>
<dbReference type="PRINTS" id="PR00359">
    <property type="entry name" value="BP450"/>
</dbReference>
<protein>
    <submittedName>
        <fullName evidence="3">Cytochrome P450</fullName>
    </submittedName>
</protein>
<evidence type="ECO:0000256" key="1">
    <source>
        <dbReference type="ARBA" id="ARBA00010617"/>
    </source>
</evidence>
<dbReference type="Proteomes" id="UP000198959">
    <property type="component" value="Unassembled WGS sequence"/>
</dbReference>
<reference evidence="4" key="1">
    <citation type="submission" date="2016-06" db="EMBL/GenBank/DDBJ databases">
        <authorList>
            <person name="Varghese N."/>
            <person name="Submissions Spin"/>
        </authorList>
    </citation>
    <scope>NUCLEOTIDE SEQUENCE [LARGE SCALE GENOMIC DNA]</scope>
    <source>
        <strain evidence="4">DSM 43817</strain>
    </source>
</reference>
<dbReference type="InterPro" id="IPR017972">
    <property type="entry name" value="Cyt_P450_CS"/>
</dbReference>
<dbReference type="GO" id="GO:0004497">
    <property type="term" value="F:monooxygenase activity"/>
    <property type="evidence" value="ECO:0007669"/>
    <property type="project" value="InterPro"/>
</dbReference>
<dbReference type="GO" id="GO:0005506">
    <property type="term" value="F:iron ion binding"/>
    <property type="evidence" value="ECO:0007669"/>
    <property type="project" value="InterPro"/>
</dbReference>
<dbReference type="GO" id="GO:0016705">
    <property type="term" value="F:oxidoreductase activity, acting on paired donors, with incorporation or reduction of molecular oxygen"/>
    <property type="evidence" value="ECO:0007669"/>
    <property type="project" value="InterPro"/>
</dbReference>
<gene>
    <name evidence="3" type="ORF">GA0074692_1930</name>
</gene>
<evidence type="ECO:0000256" key="2">
    <source>
        <dbReference type="SAM" id="MobiDB-lite"/>
    </source>
</evidence>
<dbReference type="PROSITE" id="PS00086">
    <property type="entry name" value="CYTOCHROME_P450"/>
    <property type="match status" value="1"/>
</dbReference>
<dbReference type="STRING" id="145854.GA0074692_1930"/>
<evidence type="ECO:0000313" key="3">
    <source>
        <dbReference type="EMBL" id="SCL25280.1"/>
    </source>
</evidence>
<organism evidence="3 4">
    <name type="scientific">Micromonospora pallida</name>
    <dbReference type="NCBI Taxonomy" id="145854"/>
    <lineage>
        <taxon>Bacteria</taxon>
        <taxon>Bacillati</taxon>
        <taxon>Actinomycetota</taxon>
        <taxon>Actinomycetes</taxon>
        <taxon>Micromonosporales</taxon>
        <taxon>Micromonosporaceae</taxon>
        <taxon>Micromonospora</taxon>
    </lineage>
</organism>
<comment type="similarity">
    <text evidence="1">Belongs to the cytochrome P450 family.</text>
</comment>